<evidence type="ECO:0000256" key="4">
    <source>
        <dbReference type="ARBA" id="ARBA00022729"/>
    </source>
</evidence>
<protein>
    <recommendedName>
        <fullName evidence="8">EGF-like domain-containing protein</fullName>
    </recommendedName>
</protein>
<evidence type="ECO:0000256" key="2">
    <source>
        <dbReference type="ARBA" id="ARBA00022525"/>
    </source>
</evidence>
<dbReference type="Ensembl" id="ENSORLT00000035893.1">
    <property type="protein sequence ID" value="ENSORLP00000026536.1"/>
    <property type="gene ID" value="ENSORLG00000025797.1"/>
</dbReference>
<organism evidence="9 10">
    <name type="scientific">Oryzias latipes</name>
    <name type="common">Japanese rice fish</name>
    <name type="synonym">Japanese killifish</name>
    <dbReference type="NCBI Taxonomy" id="8090"/>
    <lineage>
        <taxon>Eukaryota</taxon>
        <taxon>Metazoa</taxon>
        <taxon>Chordata</taxon>
        <taxon>Craniata</taxon>
        <taxon>Vertebrata</taxon>
        <taxon>Euteleostomi</taxon>
        <taxon>Actinopterygii</taxon>
        <taxon>Neopterygii</taxon>
        <taxon>Teleostei</taxon>
        <taxon>Neoteleostei</taxon>
        <taxon>Acanthomorphata</taxon>
        <taxon>Ovalentaria</taxon>
        <taxon>Atherinomorphae</taxon>
        <taxon>Beloniformes</taxon>
        <taxon>Adrianichthyidae</taxon>
        <taxon>Oryziinae</taxon>
        <taxon>Oryzias</taxon>
    </lineage>
</organism>
<feature type="domain" description="EGF-like" evidence="8">
    <location>
        <begin position="154"/>
        <end position="196"/>
    </location>
</feature>
<reference evidence="9" key="3">
    <citation type="submission" date="2025-09" db="UniProtKB">
        <authorList>
            <consortium name="Ensembl"/>
        </authorList>
    </citation>
    <scope>IDENTIFICATION</scope>
    <source>
        <strain evidence="9">Hd-rR</strain>
    </source>
</reference>
<comment type="subcellular location">
    <subcellularLocation>
        <location evidence="1">Secreted</location>
    </subcellularLocation>
</comment>
<dbReference type="Gene3D" id="2.10.25.10">
    <property type="entry name" value="Laminin"/>
    <property type="match status" value="1"/>
</dbReference>
<dbReference type="STRING" id="8090.ENSORLP00000026536"/>
<dbReference type="Pfam" id="PF00090">
    <property type="entry name" value="TSP_1"/>
    <property type="match status" value="2"/>
</dbReference>
<name>A0A3B3H3W3_ORYLA</name>
<dbReference type="FunFam" id="2.20.100.10:FF:000007">
    <property type="entry name" value="Thrombospondin 1"/>
    <property type="match status" value="2"/>
</dbReference>
<dbReference type="SMART" id="SM00209">
    <property type="entry name" value="TSP1"/>
    <property type="match status" value="2"/>
</dbReference>
<keyword evidence="2" id="KW-0964">Secreted</keyword>
<evidence type="ECO:0000256" key="3">
    <source>
        <dbReference type="ARBA" id="ARBA00022536"/>
    </source>
</evidence>
<dbReference type="InterPro" id="IPR036383">
    <property type="entry name" value="TSP1_rpt_sf"/>
</dbReference>
<dbReference type="PROSITE" id="PS50026">
    <property type="entry name" value="EGF_3"/>
    <property type="match status" value="1"/>
</dbReference>
<evidence type="ECO:0000256" key="1">
    <source>
        <dbReference type="ARBA" id="ARBA00004613"/>
    </source>
</evidence>
<keyword evidence="6" id="KW-1015">Disulfide bond</keyword>
<dbReference type="InterPro" id="IPR024731">
    <property type="entry name" value="NELL2-like_EGF"/>
</dbReference>
<keyword evidence="4" id="KW-0732">Signal</keyword>
<proteinExistence type="predicted"/>
<dbReference type="InParanoid" id="A0A3B3H3W3"/>
<dbReference type="PANTHER" id="PTHR22906">
    <property type="entry name" value="PROPERDIN"/>
    <property type="match status" value="1"/>
</dbReference>
<dbReference type="Gene3D" id="2.20.100.10">
    <property type="entry name" value="Thrombospondin type-1 (TSP1) repeat"/>
    <property type="match status" value="2"/>
</dbReference>
<dbReference type="GeneTree" id="ENSGT00940000157846"/>
<comment type="caution">
    <text evidence="7">Lacks conserved residue(s) required for the propagation of feature annotation.</text>
</comment>
<dbReference type="SUPFAM" id="SSF82895">
    <property type="entry name" value="TSP-1 type 1 repeat"/>
    <property type="match status" value="2"/>
</dbReference>
<evidence type="ECO:0000256" key="6">
    <source>
        <dbReference type="ARBA" id="ARBA00023157"/>
    </source>
</evidence>
<evidence type="ECO:0000313" key="10">
    <source>
        <dbReference type="Proteomes" id="UP000001038"/>
    </source>
</evidence>
<evidence type="ECO:0000313" key="9">
    <source>
        <dbReference type="Ensembl" id="ENSORLP00000026536.1"/>
    </source>
</evidence>
<dbReference type="InterPro" id="IPR052065">
    <property type="entry name" value="Compl_asym_regulator"/>
</dbReference>
<reference evidence="9 10" key="1">
    <citation type="journal article" date="2007" name="Nature">
        <title>The medaka draft genome and insights into vertebrate genome evolution.</title>
        <authorList>
            <person name="Kasahara M."/>
            <person name="Naruse K."/>
            <person name="Sasaki S."/>
            <person name="Nakatani Y."/>
            <person name="Qu W."/>
            <person name="Ahsan B."/>
            <person name="Yamada T."/>
            <person name="Nagayasu Y."/>
            <person name="Doi K."/>
            <person name="Kasai Y."/>
            <person name="Jindo T."/>
            <person name="Kobayashi D."/>
            <person name="Shimada A."/>
            <person name="Toyoda A."/>
            <person name="Kuroki Y."/>
            <person name="Fujiyama A."/>
            <person name="Sasaki T."/>
            <person name="Shimizu A."/>
            <person name="Asakawa S."/>
            <person name="Shimizu N."/>
            <person name="Hashimoto S."/>
            <person name="Yang J."/>
            <person name="Lee Y."/>
            <person name="Matsushima K."/>
            <person name="Sugano S."/>
            <person name="Sakaizumi M."/>
            <person name="Narita T."/>
            <person name="Ohishi K."/>
            <person name="Haga S."/>
            <person name="Ohta F."/>
            <person name="Nomoto H."/>
            <person name="Nogata K."/>
            <person name="Morishita T."/>
            <person name="Endo T."/>
            <person name="Shin-I T."/>
            <person name="Takeda H."/>
            <person name="Morishita S."/>
            <person name="Kohara Y."/>
        </authorList>
    </citation>
    <scope>NUCLEOTIDE SEQUENCE [LARGE SCALE GENOMIC DNA]</scope>
    <source>
        <strain evidence="9 10">Hd-rR</strain>
    </source>
</reference>
<evidence type="ECO:0000256" key="7">
    <source>
        <dbReference type="PROSITE-ProRule" id="PRU00076"/>
    </source>
</evidence>
<dbReference type="PRINTS" id="PR01705">
    <property type="entry name" value="TSP1REPEAT"/>
</dbReference>
<dbReference type="InterPro" id="IPR000742">
    <property type="entry name" value="EGF"/>
</dbReference>
<reference evidence="9" key="2">
    <citation type="submission" date="2025-08" db="UniProtKB">
        <authorList>
            <consortium name="Ensembl"/>
        </authorList>
    </citation>
    <scope>IDENTIFICATION</scope>
    <source>
        <strain evidence="9">Hd-rR</strain>
    </source>
</reference>
<evidence type="ECO:0000256" key="5">
    <source>
        <dbReference type="ARBA" id="ARBA00022737"/>
    </source>
</evidence>
<dbReference type="AlphaFoldDB" id="A0A3B3H3W3"/>
<sequence>GLSAGVMSPRLLKYNNNTLKANFFINVICFMCLSFSARAGGNWGFWSPWSACTTTCGDGNITRVRLCNNPPPQKGGKACKGVAMETQPCKNTLCPIAGGWTAWSHWSECSMTCGGGLKSRQRQCLNPAPQHGGKPCAGEAADYEASCWMHVCEPYNPCKDNTHSCHKYAECVYLGLASEVLYKCVCAVGFAGDGFLCGEDSDLDGWPDYSLTCKQNATYHCQKVIR</sequence>
<dbReference type="PANTHER" id="PTHR22906:SF43">
    <property type="entry name" value="PROPERDIN"/>
    <property type="match status" value="1"/>
</dbReference>
<evidence type="ECO:0000259" key="8">
    <source>
        <dbReference type="PROSITE" id="PS50026"/>
    </source>
</evidence>
<keyword evidence="10" id="KW-1185">Reference proteome</keyword>
<keyword evidence="3 7" id="KW-0245">EGF-like domain</keyword>
<dbReference type="InterPro" id="IPR000884">
    <property type="entry name" value="TSP1_rpt"/>
</dbReference>
<accession>A0A3B3H3W3</accession>
<dbReference type="Bgee" id="ENSORLG00000025797">
    <property type="expression patterns" value="Expressed in muscle tissue and 5 other cell types or tissues"/>
</dbReference>
<keyword evidence="5" id="KW-0677">Repeat</keyword>
<dbReference type="Proteomes" id="UP000001038">
    <property type="component" value="Chromosome 19"/>
</dbReference>
<dbReference type="Pfam" id="PF12947">
    <property type="entry name" value="EGF_3"/>
    <property type="match status" value="1"/>
</dbReference>
<dbReference type="PROSITE" id="PS50092">
    <property type="entry name" value="TSP1"/>
    <property type="match status" value="2"/>
</dbReference>